<proteinExistence type="predicted"/>
<keyword evidence="2" id="KW-1185">Reference proteome</keyword>
<reference evidence="1" key="2">
    <citation type="journal article" date="2023" name="Commun. Biol.">
        <title>Intrasexual cuticular hydrocarbon dimorphism in a wasp sheds light on hydrocarbon biosynthesis genes in Hymenoptera.</title>
        <authorList>
            <person name="Moris V.C."/>
            <person name="Podsiadlowski L."/>
            <person name="Martin S."/>
            <person name="Oeyen J.P."/>
            <person name="Donath A."/>
            <person name="Petersen M."/>
            <person name="Wilbrandt J."/>
            <person name="Misof B."/>
            <person name="Liedtke D."/>
            <person name="Thamm M."/>
            <person name="Scheiner R."/>
            <person name="Schmitt T."/>
            <person name="Niehuis O."/>
        </authorList>
    </citation>
    <scope>NUCLEOTIDE SEQUENCE</scope>
    <source>
        <strain evidence="1">GBR_01_08_01A</strain>
    </source>
</reference>
<evidence type="ECO:0000313" key="1">
    <source>
        <dbReference type="EMBL" id="KAK2577562.1"/>
    </source>
</evidence>
<protein>
    <submittedName>
        <fullName evidence="1">Uncharacterized protein</fullName>
    </submittedName>
</protein>
<dbReference type="AlphaFoldDB" id="A0AAD9VKZ5"/>
<dbReference type="Proteomes" id="UP001258017">
    <property type="component" value="Unassembled WGS sequence"/>
</dbReference>
<evidence type="ECO:0000313" key="2">
    <source>
        <dbReference type="Proteomes" id="UP001258017"/>
    </source>
</evidence>
<reference evidence="1" key="1">
    <citation type="submission" date="2021-08" db="EMBL/GenBank/DDBJ databases">
        <authorList>
            <person name="Misof B."/>
            <person name="Oliver O."/>
            <person name="Podsiadlowski L."/>
            <person name="Donath A."/>
            <person name="Peters R."/>
            <person name="Mayer C."/>
            <person name="Rust J."/>
            <person name="Gunkel S."/>
            <person name="Lesny P."/>
            <person name="Martin S."/>
            <person name="Oeyen J.P."/>
            <person name="Petersen M."/>
            <person name="Panagiotis P."/>
            <person name="Wilbrandt J."/>
            <person name="Tanja T."/>
        </authorList>
    </citation>
    <scope>NUCLEOTIDE SEQUENCE</scope>
    <source>
        <strain evidence="1">GBR_01_08_01A</strain>
        <tissue evidence="1">Thorax + abdomen</tissue>
    </source>
</reference>
<dbReference type="EMBL" id="JAIFRP010004307">
    <property type="protein sequence ID" value="KAK2577562.1"/>
    <property type="molecule type" value="Genomic_DNA"/>
</dbReference>
<gene>
    <name evidence="1" type="ORF">KPH14_012900</name>
</gene>
<comment type="caution">
    <text evidence="1">The sequence shown here is derived from an EMBL/GenBank/DDBJ whole genome shotgun (WGS) entry which is preliminary data.</text>
</comment>
<sequence>MLDTGYYKEHSGQTRVTYAMKLIGDARDLRPQKTDEEIVQMLSKHYNQAIDEAVIAQNIVSVDALLALLDRWDNG</sequence>
<name>A0AAD9VKZ5_9HYME</name>
<accession>A0AAD9VKZ5</accession>
<organism evidence="1 2">
    <name type="scientific">Odynerus spinipes</name>
    <dbReference type="NCBI Taxonomy" id="1348599"/>
    <lineage>
        <taxon>Eukaryota</taxon>
        <taxon>Metazoa</taxon>
        <taxon>Ecdysozoa</taxon>
        <taxon>Arthropoda</taxon>
        <taxon>Hexapoda</taxon>
        <taxon>Insecta</taxon>
        <taxon>Pterygota</taxon>
        <taxon>Neoptera</taxon>
        <taxon>Endopterygota</taxon>
        <taxon>Hymenoptera</taxon>
        <taxon>Apocrita</taxon>
        <taxon>Aculeata</taxon>
        <taxon>Vespoidea</taxon>
        <taxon>Vespidae</taxon>
        <taxon>Eumeninae</taxon>
        <taxon>Odynerus</taxon>
    </lineage>
</organism>
<feature type="non-terminal residue" evidence="1">
    <location>
        <position position="75"/>
    </location>
</feature>